<dbReference type="OrthoDB" id="9806267at2"/>
<dbReference type="AlphaFoldDB" id="U5NAW8"/>
<dbReference type="HOGENOM" id="CLU_014322_2_2_4"/>
<dbReference type="CDD" id="cd02696">
    <property type="entry name" value="MurNAc-LAA"/>
    <property type="match status" value="1"/>
</dbReference>
<dbReference type="FunFam" id="3.40.630.40:FF:000001">
    <property type="entry name" value="N-acetylmuramoyl-L-alanine amidase"/>
    <property type="match status" value="1"/>
</dbReference>
<evidence type="ECO:0000256" key="8">
    <source>
        <dbReference type="ARBA" id="ARBA00023316"/>
    </source>
</evidence>
<dbReference type="EMBL" id="CP004885">
    <property type="protein sequence ID" value="AGX87373.1"/>
    <property type="molecule type" value="Genomic_DNA"/>
</dbReference>
<evidence type="ECO:0000256" key="2">
    <source>
        <dbReference type="ARBA" id="ARBA00004418"/>
    </source>
</evidence>
<keyword evidence="5" id="KW-0732">Signal</keyword>
<dbReference type="GO" id="GO:0071555">
    <property type="term" value="P:cell wall organization"/>
    <property type="evidence" value="ECO:0007669"/>
    <property type="project" value="UniProtKB-KW"/>
</dbReference>
<evidence type="ECO:0000313" key="12">
    <source>
        <dbReference type="EMBL" id="AGX87373.1"/>
    </source>
</evidence>
<reference evidence="12 13" key="1">
    <citation type="journal article" date="2013" name="Genome Biol.">
        <title>Genomic analysis reveals key aspects of prokaryotic symbiosis in the phototrophic consortium "Chlorochromatium aggregatum".</title>
        <authorList>
            <person name="Liu Z."/>
            <person name="Muller J."/>
            <person name="Li T."/>
            <person name="Alvey R.M."/>
            <person name="Vogl K."/>
            <person name="Frigaard N.U."/>
            <person name="Rockwell N.C."/>
            <person name="Boyd E.S."/>
            <person name="Tomsho L.P."/>
            <person name="Schuster S.C."/>
            <person name="Henke P."/>
            <person name="Rohde M."/>
            <person name="Overmann J."/>
            <person name="Bryant D.A."/>
        </authorList>
    </citation>
    <scope>NUCLEOTIDE SEQUENCE [LARGE SCALE GENOMIC DNA]</scope>
    <source>
        <strain evidence="12">CR</strain>
    </source>
</reference>
<keyword evidence="13" id="KW-1185">Reference proteome</keyword>
<evidence type="ECO:0000259" key="11">
    <source>
        <dbReference type="SMART" id="SM00646"/>
    </source>
</evidence>
<dbReference type="SMART" id="SM00646">
    <property type="entry name" value="Ami_3"/>
    <property type="match status" value="1"/>
</dbReference>
<evidence type="ECO:0000256" key="9">
    <source>
        <dbReference type="ARBA" id="ARBA00074581"/>
    </source>
</evidence>
<dbReference type="RefSeq" id="WP_022772485.1">
    <property type="nucleotide sequence ID" value="NC_022576.1"/>
</dbReference>
<proteinExistence type="inferred from homology"/>
<dbReference type="EC" id="3.5.1.28" evidence="4"/>
<dbReference type="PANTHER" id="PTHR30404">
    <property type="entry name" value="N-ACETYLMURAMOYL-L-ALANINE AMIDASE"/>
    <property type="match status" value="1"/>
</dbReference>
<dbReference type="PATRIC" id="fig|946483.4.peg.1289"/>
<organism evidence="12 13">
    <name type="scientific">Candidatus Symbiobacter mobilis CR</name>
    <dbReference type="NCBI Taxonomy" id="946483"/>
    <lineage>
        <taxon>Bacteria</taxon>
        <taxon>Pseudomonadati</taxon>
        <taxon>Pseudomonadota</taxon>
        <taxon>Betaproteobacteria</taxon>
        <taxon>Burkholderiales</taxon>
        <taxon>Comamonadaceae</taxon>
    </lineage>
</organism>
<evidence type="ECO:0000256" key="7">
    <source>
        <dbReference type="ARBA" id="ARBA00022801"/>
    </source>
</evidence>
<dbReference type="Gene3D" id="3.40.630.40">
    <property type="entry name" value="Zn-dependent exopeptidases"/>
    <property type="match status" value="1"/>
</dbReference>
<comment type="subcellular location">
    <subcellularLocation>
        <location evidence="2">Periplasm</location>
    </subcellularLocation>
</comment>
<dbReference type="Gene3D" id="2.60.40.3500">
    <property type="match status" value="1"/>
</dbReference>
<keyword evidence="6" id="KW-0574">Periplasm</keyword>
<dbReference type="GO" id="GO:0030288">
    <property type="term" value="C:outer membrane-bounded periplasmic space"/>
    <property type="evidence" value="ECO:0007669"/>
    <property type="project" value="TreeGrafter"/>
</dbReference>
<dbReference type="Pfam" id="PF01520">
    <property type="entry name" value="Amidase_3"/>
    <property type="match status" value="1"/>
</dbReference>
<comment type="catalytic activity">
    <reaction evidence="1">
        <text>Hydrolyzes the link between N-acetylmuramoyl residues and L-amino acid residues in certain cell-wall glycopeptides.</text>
        <dbReference type="EC" id="3.5.1.28"/>
    </reaction>
</comment>
<evidence type="ECO:0000313" key="13">
    <source>
        <dbReference type="Proteomes" id="UP000017184"/>
    </source>
</evidence>
<protein>
    <recommendedName>
        <fullName evidence="9">N-acetylmuramoyl-L-alanine amidase AmiC</fullName>
        <ecNumber evidence="4">3.5.1.28</ecNumber>
    </recommendedName>
</protein>
<dbReference type="InterPro" id="IPR002508">
    <property type="entry name" value="MurNAc-LAA_cat"/>
</dbReference>
<feature type="domain" description="MurNAc-LAA" evidence="11">
    <location>
        <begin position="291"/>
        <end position="446"/>
    </location>
</feature>
<dbReference type="GO" id="GO:0009253">
    <property type="term" value="P:peptidoglycan catabolic process"/>
    <property type="evidence" value="ECO:0007669"/>
    <property type="project" value="InterPro"/>
</dbReference>
<evidence type="ECO:0000256" key="6">
    <source>
        <dbReference type="ARBA" id="ARBA00022764"/>
    </source>
</evidence>
<evidence type="ECO:0000256" key="4">
    <source>
        <dbReference type="ARBA" id="ARBA00011901"/>
    </source>
</evidence>
<dbReference type="SUPFAM" id="SSF53187">
    <property type="entry name" value="Zn-dependent exopeptidases"/>
    <property type="match status" value="1"/>
</dbReference>
<evidence type="ECO:0000256" key="5">
    <source>
        <dbReference type="ARBA" id="ARBA00022729"/>
    </source>
</evidence>
<dbReference type="Proteomes" id="UP000017184">
    <property type="component" value="Chromosome"/>
</dbReference>
<dbReference type="GO" id="GO:0008745">
    <property type="term" value="F:N-acetylmuramoyl-L-alanine amidase activity"/>
    <property type="evidence" value="ECO:0007669"/>
    <property type="project" value="UniProtKB-EC"/>
</dbReference>
<evidence type="ECO:0000256" key="10">
    <source>
        <dbReference type="SAM" id="MobiDB-lite"/>
    </source>
</evidence>
<gene>
    <name evidence="12" type="primary">ami</name>
    <name evidence="12" type="ORF">Cenrod_1283</name>
</gene>
<dbReference type="InterPro" id="IPR021731">
    <property type="entry name" value="AMIN_dom"/>
</dbReference>
<keyword evidence="7" id="KW-0378">Hydrolase</keyword>
<dbReference type="KEGG" id="cbx:Cenrod_1283"/>
<evidence type="ECO:0000256" key="3">
    <source>
        <dbReference type="ARBA" id="ARBA00010860"/>
    </source>
</evidence>
<comment type="similarity">
    <text evidence="3">Belongs to the N-acetylmuramoyl-L-alanine amidase 3 family.</text>
</comment>
<dbReference type="Pfam" id="PF11741">
    <property type="entry name" value="AMIN"/>
    <property type="match status" value="1"/>
</dbReference>
<accession>U5NAW8</accession>
<feature type="compositionally biased region" description="Low complexity" evidence="10">
    <location>
        <begin position="153"/>
        <end position="172"/>
    </location>
</feature>
<evidence type="ECO:0000256" key="1">
    <source>
        <dbReference type="ARBA" id="ARBA00001561"/>
    </source>
</evidence>
<keyword evidence="8" id="KW-0961">Cell wall biogenesis/degradation</keyword>
<dbReference type="PANTHER" id="PTHR30404:SF0">
    <property type="entry name" value="N-ACETYLMURAMOYL-L-ALANINE AMIDASE AMIC"/>
    <property type="match status" value="1"/>
</dbReference>
<feature type="region of interest" description="Disordered" evidence="10">
    <location>
        <begin position="150"/>
        <end position="190"/>
    </location>
</feature>
<sequence length="461" mass="50271">MKRRTLLQGGTLALLLGTQHIVHGAAILAVRIWPAEDYSRVTIETDTQLFFTQHFVPNPPRLAVDIPGLALDAALREIVAKVVPSDPTILGIRVGQFRPGIVRLVVDLKRPVAPQVFTLSPVAAYRHRLVFDLYPLQVADPLEALIAEHQRDTTPSASLSTAPSAAPSTDPLGEWMARRSSAATAPRQAMSEPADLMDLLAQRSTKAASRPAPQGPARSGTRRLVIVALDPGHGGEDPGAIGPRGTREKDVVLQLARRVRERINTASIDGNPLRAYLVRDGDYFVPLHVRVRKARRVQADLFLSIHADAFYTPRPKGASVFVLSQRGASSAAARWMAARENQADLIGGINVQAKDAHITRTLLDLSTTGQIRESLLLGQTMLGEIGKVGTLHKPMVEQAGFTVLRAPDIPSVLVEAAFLSNPDEEAQLNNEAFQERLAEAIFRSIQRYFAQRPPTARDRVV</sequence>
<dbReference type="eggNOG" id="COG0860">
    <property type="taxonomic scope" value="Bacteria"/>
</dbReference>
<name>U5NAW8_9BURK</name>
<dbReference type="STRING" id="946483.Cenrod_1283"/>
<dbReference type="InterPro" id="IPR050695">
    <property type="entry name" value="N-acetylmuramoyl_amidase_3"/>
</dbReference>